<feature type="region of interest" description="Disordered" evidence="1">
    <location>
        <begin position="170"/>
        <end position="193"/>
    </location>
</feature>
<name>A0A1H2DLZ8_9ACTN</name>
<sequence length="193" mass="21343">MPEETAAAETVDQQDDPTAEVETTDSEPTLSVEDLIAERDKWKSLSRENEKGRKANADKARKYDELLAQKERDEQTWQERAEKAEAALAANTKQRERDNLAKKIVEGTDVPADLLVGDTEEEMRAHLDRLQSFRGPKQTVPPAAPASVVANADAAPANKVQQLTQADLKNMSPAQIRDADAKGQLDELKGIRK</sequence>
<dbReference type="EMBL" id="FNLM01000035">
    <property type="protein sequence ID" value="SDU77258.1"/>
    <property type="molecule type" value="Genomic_DNA"/>
</dbReference>
<gene>
    <name evidence="2" type="ORF">SAMN04488548_1034</name>
    <name evidence="3" type="ORF">SAMN04488548_1038</name>
    <name evidence="5" type="ORF">SAMN04488548_11411</name>
    <name evidence="4" type="ORF">SAMN04488548_1148</name>
    <name evidence="6" type="ORF">SAMN04488548_1159</name>
    <name evidence="8" type="ORF">SAMN04488548_11615</name>
    <name evidence="7" type="ORF">SAMN04488548_1167</name>
    <name evidence="9" type="ORF">SAMN04488548_12220</name>
    <name evidence="10" type="ORF">SAMN04488548_12757</name>
    <name evidence="11" type="ORF">SAMN04488548_1285</name>
    <name evidence="12" type="ORF">SAMN04488548_1356</name>
</gene>
<evidence type="ECO:0000313" key="12">
    <source>
        <dbReference type="EMBL" id="SDU77258.1"/>
    </source>
</evidence>
<evidence type="ECO:0000313" key="10">
    <source>
        <dbReference type="EMBL" id="SDT89679.1"/>
    </source>
</evidence>
<dbReference type="EMBL" id="FNLM01000003">
    <property type="protein sequence ID" value="SDT83764.1"/>
    <property type="molecule type" value="Genomic_DNA"/>
</dbReference>
<organism evidence="3 13">
    <name type="scientific">Gordonia westfalica</name>
    <dbReference type="NCBI Taxonomy" id="158898"/>
    <lineage>
        <taxon>Bacteria</taxon>
        <taxon>Bacillati</taxon>
        <taxon>Actinomycetota</taxon>
        <taxon>Actinomycetes</taxon>
        <taxon>Mycobacteriales</taxon>
        <taxon>Gordoniaceae</taxon>
        <taxon>Gordonia</taxon>
    </lineage>
</organism>
<evidence type="ECO:0000313" key="2">
    <source>
        <dbReference type="EMBL" id="SDT83760.1"/>
    </source>
</evidence>
<reference evidence="3 13" key="1">
    <citation type="submission" date="2016-10" db="EMBL/GenBank/DDBJ databases">
        <authorList>
            <person name="de Groot N.N."/>
        </authorList>
    </citation>
    <scope>NUCLEOTIDE SEQUENCE [LARGE SCALE GENOMIC DNA]</scope>
    <source>
        <strain evidence="3 13">DSM 44215</strain>
    </source>
</reference>
<dbReference type="EMBL" id="FNLM01000028">
    <property type="protein sequence ID" value="SDT90186.1"/>
    <property type="molecule type" value="Genomic_DNA"/>
</dbReference>
<dbReference type="EMBL" id="FNLM01000016">
    <property type="protein sequence ID" value="SDT85173.1"/>
    <property type="molecule type" value="Genomic_DNA"/>
</dbReference>
<feature type="region of interest" description="Disordered" evidence="1">
    <location>
        <begin position="1"/>
        <end position="35"/>
    </location>
</feature>
<evidence type="ECO:0000313" key="7">
    <source>
        <dbReference type="EMBL" id="SDT85173.1"/>
    </source>
</evidence>
<feature type="compositionally biased region" description="Basic and acidic residues" evidence="1">
    <location>
        <begin position="177"/>
        <end position="193"/>
    </location>
</feature>
<evidence type="ECO:0008006" key="14">
    <source>
        <dbReference type="Google" id="ProtNLM"/>
    </source>
</evidence>
<evidence type="ECO:0000313" key="6">
    <source>
        <dbReference type="EMBL" id="SDT85087.1"/>
    </source>
</evidence>
<dbReference type="EMBL" id="FNLM01000022">
    <property type="protein sequence ID" value="SDT86198.1"/>
    <property type="molecule type" value="Genomic_DNA"/>
</dbReference>
<evidence type="ECO:0000256" key="1">
    <source>
        <dbReference type="SAM" id="MobiDB-lite"/>
    </source>
</evidence>
<dbReference type="AlphaFoldDB" id="A0A1H2DLZ8"/>
<dbReference type="STRING" id="158898.SAMN04488548_1034"/>
<dbReference type="EMBL" id="FNLM01000015">
    <property type="protein sequence ID" value="SDT85087.1"/>
    <property type="molecule type" value="Genomic_DNA"/>
</dbReference>
<evidence type="ECO:0000313" key="4">
    <source>
        <dbReference type="EMBL" id="SDT84997.1"/>
    </source>
</evidence>
<evidence type="ECO:0000313" key="11">
    <source>
        <dbReference type="EMBL" id="SDT90186.1"/>
    </source>
</evidence>
<proteinExistence type="predicted"/>
<protein>
    <recommendedName>
        <fullName evidence="14">Scaffolding protein</fullName>
    </recommendedName>
</protein>
<dbReference type="EMBL" id="FNLM01000014">
    <property type="protein sequence ID" value="SDT84997.1"/>
    <property type="molecule type" value="Genomic_DNA"/>
</dbReference>
<evidence type="ECO:0000313" key="5">
    <source>
        <dbReference type="EMBL" id="SDT85007.1"/>
    </source>
</evidence>
<dbReference type="EMBL" id="FNLM01000027">
    <property type="protein sequence ID" value="SDT89679.1"/>
    <property type="molecule type" value="Genomic_DNA"/>
</dbReference>
<feature type="compositionally biased region" description="Acidic residues" evidence="1">
    <location>
        <begin position="12"/>
        <end position="25"/>
    </location>
</feature>
<evidence type="ECO:0000313" key="8">
    <source>
        <dbReference type="EMBL" id="SDT85183.1"/>
    </source>
</evidence>
<evidence type="ECO:0000313" key="13">
    <source>
        <dbReference type="Proteomes" id="UP000183180"/>
    </source>
</evidence>
<evidence type="ECO:0000313" key="9">
    <source>
        <dbReference type="EMBL" id="SDT86198.1"/>
    </source>
</evidence>
<evidence type="ECO:0000313" key="3">
    <source>
        <dbReference type="EMBL" id="SDT83764.1"/>
    </source>
</evidence>
<dbReference type="RefSeq" id="WP_074847885.1">
    <property type="nucleotide sequence ID" value="NZ_FNLM01000003.1"/>
</dbReference>
<dbReference type="EMBL" id="FNLM01000014">
    <property type="protein sequence ID" value="SDT85007.1"/>
    <property type="molecule type" value="Genomic_DNA"/>
</dbReference>
<dbReference type="EMBL" id="FNLM01000003">
    <property type="protein sequence ID" value="SDT83760.1"/>
    <property type="molecule type" value="Genomic_DNA"/>
</dbReference>
<dbReference type="Proteomes" id="UP000183180">
    <property type="component" value="Unassembled WGS sequence"/>
</dbReference>
<dbReference type="EMBL" id="FNLM01000016">
    <property type="protein sequence ID" value="SDT85183.1"/>
    <property type="molecule type" value="Genomic_DNA"/>
</dbReference>
<accession>A0A1H2DLZ8</accession>